<reference evidence="1 2" key="1">
    <citation type="journal article" date="2023" name="BMC Biotechnol.">
        <title>Vitis rotundifolia cv Carlos genome sequencing.</title>
        <authorList>
            <person name="Huff M."/>
            <person name="Hulse-Kemp A."/>
            <person name="Scheffler B."/>
            <person name="Youngblood R."/>
            <person name="Simpson S."/>
            <person name="Babiker E."/>
            <person name="Staton M."/>
        </authorList>
    </citation>
    <scope>NUCLEOTIDE SEQUENCE [LARGE SCALE GENOMIC DNA]</scope>
    <source>
        <tissue evidence="1">Leaf</tissue>
    </source>
</reference>
<gene>
    <name evidence="1" type="ORF">PVL29_025805</name>
</gene>
<name>A0AA38YKV9_VITRO</name>
<dbReference type="EMBL" id="JARBHA010000019">
    <property type="protein sequence ID" value="KAJ9672334.1"/>
    <property type="molecule type" value="Genomic_DNA"/>
</dbReference>
<evidence type="ECO:0000313" key="2">
    <source>
        <dbReference type="Proteomes" id="UP001168098"/>
    </source>
</evidence>
<comment type="caution">
    <text evidence="1">The sequence shown here is derived from an EMBL/GenBank/DDBJ whole genome shotgun (WGS) entry which is preliminary data.</text>
</comment>
<dbReference type="AlphaFoldDB" id="A0AA38YKV9"/>
<evidence type="ECO:0000313" key="1">
    <source>
        <dbReference type="EMBL" id="KAJ9672334.1"/>
    </source>
</evidence>
<accession>A0AA38YKV9</accession>
<proteinExistence type="predicted"/>
<organism evidence="1 2">
    <name type="scientific">Vitis rotundifolia</name>
    <name type="common">Muscadine grape</name>
    <dbReference type="NCBI Taxonomy" id="103349"/>
    <lineage>
        <taxon>Eukaryota</taxon>
        <taxon>Viridiplantae</taxon>
        <taxon>Streptophyta</taxon>
        <taxon>Embryophyta</taxon>
        <taxon>Tracheophyta</taxon>
        <taxon>Spermatophyta</taxon>
        <taxon>Magnoliopsida</taxon>
        <taxon>eudicotyledons</taxon>
        <taxon>Gunneridae</taxon>
        <taxon>Pentapetalae</taxon>
        <taxon>rosids</taxon>
        <taxon>Vitales</taxon>
        <taxon>Vitaceae</taxon>
        <taxon>Viteae</taxon>
        <taxon>Vitis</taxon>
    </lineage>
</organism>
<protein>
    <submittedName>
        <fullName evidence="1">Uncharacterized protein</fullName>
    </submittedName>
</protein>
<dbReference type="Proteomes" id="UP001168098">
    <property type="component" value="Unassembled WGS sequence"/>
</dbReference>
<sequence>MPRHTRKLISFSVGLGEDKSQEKFPSTISIAVSELPFGSLSITSLGRSSRRRKDVILSRDTLV</sequence>
<keyword evidence="2" id="KW-1185">Reference proteome</keyword>